<keyword evidence="4" id="KW-0413">Isomerase</keyword>
<dbReference type="STRING" id="1413211.U473_10145"/>
<dbReference type="Proteomes" id="UP000070352">
    <property type="component" value="Unassembled WGS sequence"/>
</dbReference>
<dbReference type="Pfam" id="PF00300">
    <property type="entry name" value="His_Phos_1"/>
    <property type="match status" value="1"/>
</dbReference>
<dbReference type="PIRSF" id="PIRSF000709">
    <property type="entry name" value="6PFK_2-Ptase"/>
    <property type="match status" value="1"/>
</dbReference>
<dbReference type="CDD" id="cd07067">
    <property type="entry name" value="HP_PGM_like"/>
    <property type="match status" value="1"/>
</dbReference>
<evidence type="ECO:0000256" key="2">
    <source>
        <dbReference type="ARBA" id="ARBA00012028"/>
    </source>
</evidence>
<evidence type="ECO:0000256" key="1">
    <source>
        <dbReference type="ARBA" id="ARBA00006717"/>
    </source>
</evidence>
<dbReference type="InterPro" id="IPR029033">
    <property type="entry name" value="His_PPase_superfam"/>
</dbReference>
<evidence type="ECO:0000313" key="7">
    <source>
        <dbReference type="EMBL" id="KXG44327.1"/>
    </source>
</evidence>
<comment type="caution">
    <text evidence="7">The sequence shown here is derived from an EMBL/GenBank/DDBJ whole genome shotgun (WGS) entry which is preliminary data.</text>
</comment>
<dbReference type="PANTHER" id="PTHR11931">
    <property type="entry name" value="PHOSPHOGLYCERATE MUTASE"/>
    <property type="match status" value="1"/>
</dbReference>
<evidence type="ECO:0000256" key="4">
    <source>
        <dbReference type="ARBA" id="ARBA00023235"/>
    </source>
</evidence>
<sequence length="198" mass="23541">MNFYLLRHGLTKWNEKGILLGSSDPPLLDQNDDEILKWVPFLQQHRVEMMVHSGMKRTIETMQIIRKQLNTNIPIMQDERLKELNFGDWELKDYDGLYQNQQELFVKWLHDPWQISPPNGETLQQLKSRLISFFDQWVEESASQSMLVITHGGPIRALYSMIHHTSFYELNVRPGSLFYLNWQYKEMREVDEGEIKDG</sequence>
<name>A0A135L5Y4_9BACI</name>
<dbReference type="Gene3D" id="3.40.50.1240">
    <property type="entry name" value="Phosphoglycerate mutase-like"/>
    <property type="match status" value="1"/>
</dbReference>
<dbReference type="RefSeq" id="WP_068725931.1">
    <property type="nucleotide sequence ID" value="NZ_LSKU01000001.1"/>
</dbReference>
<dbReference type="SMART" id="SM00855">
    <property type="entry name" value="PGAM"/>
    <property type="match status" value="1"/>
</dbReference>
<keyword evidence="8" id="KW-1185">Reference proteome</keyword>
<evidence type="ECO:0000313" key="8">
    <source>
        <dbReference type="Proteomes" id="UP000070352"/>
    </source>
</evidence>
<comment type="similarity">
    <text evidence="1">Belongs to the phosphoglycerate mutase family. BPG-dependent PGAM subfamily.</text>
</comment>
<feature type="binding site" evidence="6">
    <location>
        <position position="57"/>
    </location>
    <ligand>
        <name>substrate</name>
    </ligand>
</feature>
<reference evidence="7 8" key="1">
    <citation type="submission" date="2016-02" db="EMBL/GenBank/DDBJ databases">
        <title>Draft Genome for Tepidibacillus decaturensis nov. sp. Strain Z9, an Anaerobic, Moderately Thermophilic and Heterotrophic Bacterium from Deep Subsurface of the Illinois Basin, USA.</title>
        <authorList>
            <person name="Dong Y."/>
            <person name="Chang J.Y."/>
            <person name="Sanford R."/>
            <person name="Fouke B.W."/>
        </authorList>
    </citation>
    <scope>NUCLEOTIDE SEQUENCE [LARGE SCALE GENOMIC DNA]</scope>
    <source>
        <strain evidence="7 8">Z9</strain>
    </source>
</reference>
<organism evidence="7 8">
    <name type="scientific">Tepidibacillus decaturensis</name>
    <dbReference type="NCBI Taxonomy" id="1413211"/>
    <lineage>
        <taxon>Bacteria</taxon>
        <taxon>Bacillati</taxon>
        <taxon>Bacillota</taxon>
        <taxon>Bacilli</taxon>
        <taxon>Bacillales</taxon>
        <taxon>Bacillaceae</taxon>
        <taxon>Tepidibacillus</taxon>
    </lineage>
</organism>
<dbReference type="InterPro" id="IPR005952">
    <property type="entry name" value="Phosphogly_mut1"/>
</dbReference>
<feature type="binding site" evidence="6">
    <location>
        <begin position="7"/>
        <end position="14"/>
    </location>
    <ligand>
        <name>substrate</name>
    </ligand>
</feature>
<dbReference type="AlphaFoldDB" id="A0A135L5Y4"/>
<dbReference type="EC" id="5.4.2.11" evidence="2"/>
<feature type="active site" description="Proton donor/acceptor" evidence="5">
    <location>
        <position position="83"/>
    </location>
</feature>
<dbReference type="SUPFAM" id="SSF53254">
    <property type="entry name" value="Phosphoglycerate mutase-like"/>
    <property type="match status" value="1"/>
</dbReference>
<dbReference type="GO" id="GO:0006096">
    <property type="term" value="P:glycolytic process"/>
    <property type="evidence" value="ECO:0007669"/>
    <property type="project" value="UniProtKB-KW"/>
</dbReference>
<keyword evidence="3" id="KW-0324">Glycolysis</keyword>
<gene>
    <name evidence="7" type="ORF">U473_10145</name>
</gene>
<feature type="active site" description="Tele-phosphohistidine intermediate" evidence="5">
    <location>
        <position position="8"/>
    </location>
</feature>
<dbReference type="OrthoDB" id="9783269at2"/>
<evidence type="ECO:0000256" key="3">
    <source>
        <dbReference type="ARBA" id="ARBA00023152"/>
    </source>
</evidence>
<dbReference type="EMBL" id="LSKU01000001">
    <property type="protein sequence ID" value="KXG44327.1"/>
    <property type="molecule type" value="Genomic_DNA"/>
</dbReference>
<protein>
    <recommendedName>
        <fullName evidence="2">phosphoglycerate mutase (2,3-diphosphoglycerate-dependent)</fullName>
        <ecNumber evidence="2">5.4.2.11</ecNumber>
    </recommendedName>
</protein>
<evidence type="ECO:0000256" key="5">
    <source>
        <dbReference type="PIRSR" id="PIRSR613078-1"/>
    </source>
</evidence>
<accession>A0A135L5Y4</accession>
<proteinExistence type="inferred from homology"/>
<dbReference type="GO" id="GO:0004619">
    <property type="term" value="F:phosphoglycerate mutase activity"/>
    <property type="evidence" value="ECO:0007669"/>
    <property type="project" value="UniProtKB-EC"/>
</dbReference>
<dbReference type="InterPro" id="IPR013078">
    <property type="entry name" value="His_Pase_superF_clade-1"/>
</dbReference>
<evidence type="ECO:0000256" key="6">
    <source>
        <dbReference type="PIRSR" id="PIRSR613078-2"/>
    </source>
</evidence>